<feature type="domain" description="Methyltransferase" evidence="4">
    <location>
        <begin position="55"/>
        <end position="149"/>
    </location>
</feature>
<dbReference type="InterPro" id="IPR029063">
    <property type="entry name" value="SAM-dependent_MTases_sf"/>
</dbReference>
<proteinExistence type="predicted"/>
<dbReference type="Proteomes" id="UP001589810">
    <property type="component" value="Unassembled WGS sequence"/>
</dbReference>
<reference evidence="5 6" key="1">
    <citation type="submission" date="2024-09" db="EMBL/GenBank/DDBJ databases">
        <authorList>
            <person name="Sun Q."/>
            <person name="Mori K."/>
        </authorList>
    </citation>
    <scope>NUCLEOTIDE SEQUENCE [LARGE SCALE GENOMIC DNA]</scope>
    <source>
        <strain evidence="5 6">TBRC 1432</strain>
    </source>
</reference>
<keyword evidence="1 5" id="KW-0489">Methyltransferase</keyword>
<dbReference type="GO" id="GO:0008168">
    <property type="term" value="F:methyltransferase activity"/>
    <property type="evidence" value="ECO:0007669"/>
    <property type="project" value="UniProtKB-KW"/>
</dbReference>
<keyword evidence="6" id="KW-1185">Reference proteome</keyword>
<keyword evidence="3" id="KW-0949">S-adenosyl-L-methionine</keyword>
<dbReference type="PANTHER" id="PTHR43464:SF19">
    <property type="entry name" value="UBIQUINONE BIOSYNTHESIS O-METHYLTRANSFERASE, MITOCHONDRIAL"/>
    <property type="match status" value="1"/>
</dbReference>
<evidence type="ECO:0000313" key="6">
    <source>
        <dbReference type="Proteomes" id="UP001589810"/>
    </source>
</evidence>
<accession>A0ABV6MRW3</accession>
<dbReference type="EMBL" id="JBHLUD010000004">
    <property type="protein sequence ID" value="MFC0543058.1"/>
    <property type="molecule type" value="Genomic_DNA"/>
</dbReference>
<evidence type="ECO:0000313" key="5">
    <source>
        <dbReference type="EMBL" id="MFC0543058.1"/>
    </source>
</evidence>
<dbReference type="PANTHER" id="PTHR43464">
    <property type="entry name" value="METHYLTRANSFERASE"/>
    <property type="match status" value="1"/>
</dbReference>
<dbReference type="Gene3D" id="3.40.50.150">
    <property type="entry name" value="Vaccinia Virus protein VP39"/>
    <property type="match status" value="1"/>
</dbReference>
<name>A0ABV6MRW3_9PSEU</name>
<dbReference type="RefSeq" id="WP_273941460.1">
    <property type="nucleotide sequence ID" value="NZ_CP097263.1"/>
</dbReference>
<comment type="caution">
    <text evidence="5">The sequence shown here is derived from an EMBL/GenBank/DDBJ whole genome shotgun (WGS) entry which is preliminary data.</text>
</comment>
<dbReference type="Pfam" id="PF13649">
    <property type="entry name" value="Methyltransf_25"/>
    <property type="match status" value="1"/>
</dbReference>
<evidence type="ECO:0000259" key="4">
    <source>
        <dbReference type="Pfam" id="PF13649"/>
    </source>
</evidence>
<dbReference type="SUPFAM" id="SSF53335">
    <property type="entry name" value="S-adenosyl-L-methionine-dependent methyltransferases"/>
    <property type="match status" value="1"/>
</dbReference>
<evidence type="ECO:0000256" key="2">
    <source>
        <dbReference type="ARBA" id="ARBA00022679"/>
    </source>
</evidence>
<organism evidence="5 6">
    <name type="scientific">Kutzneria chonburiensis</name>
    <dbReference type="NCBI Taxonomy" id="1483604"/>
    <lineage>
        <taxon>Bacteria</taxon>
        <taxon>Bacillati</taxon>
        <taxon>Actinomycetota</taxon>
        <taxon>Actinomycetes</taxon>
        <taxon>Pseudonocardiales</taxon>
        <taxon>Pseudonocardiaceae</taxon>
        <taxon>Kutzneria</taxon>
    </lineage>
</organism>
<dbReference type="GO" id="GO:0032259">
    <property type="term" value="P:methylation"/>
    <property type="evidence" value="ECO:0007669"/>
    <property type="project" value="UniProtKB-KW"/>
</dbReference>
<dbReference type="CDD" id="cd02440">
    <property type="entry name" value="AdoMet_MTases"/>
    <property type="match status" value="1"/>
</dbReference>
<evidence type="ECO:0000256" key="1">
    <source>
        <dbReference type="ARBA" id="ARBA00022603"/>
    </source>
</evidence>
<dbReference type="InterPro" id="IPR041698">
    <property type="entry name" value="Methyltransf_25"/>
</dbReference>
<evidence type="ECO:0000256" key="3">
    <source>
        <dbReference type="ARBA" id="ARBA00022691"/>
    </source>
</evidence>
<sequence>MSQGHGHGHGHGHADADYDWAALGEMLERNAEVHRDFLDQAMDWLRVQVDEPARVIDVGSGPGVAACALAETFGDAEVVAADRAPELLALAAKRAARLGIELTTLQADLPEAFGELGPADVIWTSGVMHHIGDQQAALDELGALLRPGGVLAVVEGGLPMRFLPRDIGFGRPGLQSRLEAANDEWFSDMRAGLPGSTRTVEDWPAMLAKAGLMPSASRTFLLDLPAPLDTEPRLLLRDMLVRRREMLGDRIDADDHATIDRLVHDDDRDSLLWRPDAFVLSARTVHSARRLGPA</sequence>
<protein>
    <submittedName>
        <fullName evidence="5">Class I SAM-dependent methyltransferase</fullName>
    </submittedName>
</protein>
<gene>
    <name evidence="5" type="ORF">ACFFH7_16280</name>
</gene>
<keyword evidence="2" id="KW-0808">Transferase</keyword>